<name>A0A6A5Z4M7_9PLEO</name>
<dbReference type="EMBL" id="ML977328">
    <property type="protein sequence ID" value="KAF2113271.1"/>
    <property type="molecule type" value="Genomic_DNA"/>
</dbReference>
<dbReference type="InterPro" id="IPR036396">
    <property type="entry name" value="Cyt_P450_sf"/>
</dbReference>
<evidence type="ECO:0000256" key="5">
    <source>
        <dbReference type="ARBA" id="ARBA00023004"/>
    </source>
</evidence>
<feature type="transmembrane region" description="Helical" evidence="9">
    <location>
        <begin position="12"/>
        <end position="33"/>
    </location>
</feature>
<dbReference type="GO" id="GO:0004497">
    <property type="term" value="F:monooxygenase activity"/>
    <property type="evidence" value="ECO:0007669"/>
    <property type="project" value="UniProtKB-KW"/>
</dbReference>
<dbReference type="GO" id="GO:0020037">
    <property type="term" value="F:heme binding"/>
    <property type="evidence" value="ECO:0007669"/>
    <property type="project" value="InterPro"/>
</dbReference>
<evidence type="ECO:0000313" key="11">
    <source>
        <dbReference type="Proteomes" id="UP000799770"/>
    </source>
</evidence>
<evidence type="ECO:0000256" key="2">
    <source>
        <dbReference type="ARBA" id="ARBA00010617"/>
    </source>
</evidence>
<keyword evidence="6 8" id="KW-0503">Monooxygenase</keyword>
<evidence type="ECO:0000256" key="4">
    <source>
        <dbReference type="ARBA" id="ARBA00023002"/>
    </source>
</evidence>
<keyword evidence="11" id="KW-1185">Reference proteome</keyword>
<gene>
    <name evidence="10" type="ORF">BDV96DRAFT_648238</name>
</gene>
<dbReference type="PRINTS" id="PR00385">
    <property type="entry name" value="P450"/>
</dbReference>
<dbReference type="PANTHER" id="PTHR24305:SF157">
    <property type="entry name" value="N-ACETYLTRYPTOPHAN 6-HYDROXYLASE IVOC-RELATED"/>
    <property type="match status" value="1"/>
</dbReference>
<protein>
    <submittedName>
        <fullName evidence="10">Cytochrome P450</fullName>
    </submittedName>
</protein>
<dbReference type="Proteomes" id="UP000799770">
    <property type="component" value="Unassembled WGS sequence"/>
</dbReference>
<dbReference type="GO" id="GO:0016705">
    <property type="term" value="F:oxidoreductase activity, acting on paired donors, with incorporation or reduction of molecular oxygen"/>
    <property type="evidence" value="ECO:0007669"/>
    <property type="project" value="InterPro"/>
</dbReference>
<comment type="cofactor">
    <cofactor evidence="1 7">
        <name>heme</name>
        <dbReference type="ChEBI" id="CHEBI:30413"/>
    </cofactor>
</comment>
<dbReference type="PROSITE" id="PS00086">
    <property type="entry name" value="CYTOCHROME_P450"/>
    <property type="match status" value="1"/>
</dbReference>
<evidence type="ECO:0000256" key="7">
    <source>
        <dbReference type="PIRSR" id="PIRSR602401-1"/>
    </source>
</evidence>
<organism evidence="10 11">
    <name type="scientific">Lophiotrema nucula</name>
    <dbReference type="NCBI Taxonomy" id="690887"/>
    <lineage>
        <taxon>Eukaryota</taxon>
        <taxon>Fungi</taxon>
        <taxon>Dikarya</taxon>
        <taxon>Ascomycota</taxon>
        <taxon>Pezizomycotina</taxon>
        <taxon>Dothideomycetes</taxon>
        <taxon>Pleosporomycetidae</taxon>
        <taxon>Pleosporales</taxon>
        <taxon>Lophiotremataceae</taxon>
        <taxon>Lophiotrema</taxon>
    </lineage>
</organism>
<dbReference type="PRINTS" id="PR00463">
    <property type="entry name" value="EP450I"/>
</dbReference>
<evidence type="ECO:0000256" key="3">
    <source>
        <dbReference type="ARBA" id="ARBA00022723"/>
    </source>
</evidence>
<dbReference type="InterPro" id="IPR050121">
    <property type="entry name" value="Cytochrome_P450_monoxygenase"/>
</dbReference>
<evidence type="ECO:0000313" key="10">
    <source>
        <dbReference type="EMBL" id="KAF2113271.1"/>
    </source>
</evidence>
<keyword evidence="9" id="KW-0472">Membrane</keyword>
<accession>A0A6A5Z4M7</accession>
<evidence type="ECO:0000256" key="6">
    <source>
        <dbReference type="ARBA" id="ARBA00023033"/>
    </source>
</evidence>
<dbReference type="InterPro" id="IPR001128">
    <property type="entry name" value="Cyt_P450"/>
</dbReference>
<reference evidence="10" key="1">
    <citation type="journal article" date="2020" name="Stud. Mycol.">
        <title>101 Dothideomycetes genomes: a test case for predicting lifestyles and emergence of pathogens.</title>
        <authorList>
            <person name="Haridas S."/>
            <person name="Albert R."/>
            <person name="Binder M."/>
            <person name="Bloem J."/>
            <person name="Labutti K."/>
            <person name="Salamov A."/>
            <person name="Andreopoulos B."/>
            <person name="Baker S."/>
            <person name="Barry K."/>
            <person name="Bills G."/>
            <person name="Bluhm B."/>
            <person name="Cannon C."/>
            <person name="Castanera R."/>
            <person name="Culley D."/>
            <person name="Daum C."/>
            <person name="Ezra D."/>
            <person name="Gonzalez J."/>
            <person name="Henrissat B."/>
            <person name="Kuo A."/>
            <person name="Liang C."/>
            <person name="Lipzen A."/>
            <person name="Lutzoni F."/>
            <person name="Magnuson J."/>
            <person name="Mondo S."/>
            <person name="Nolan M."/>
            <person name="Ohm R."/>
            <person name="Pangilinan J."/>
            <person name="Park H.-J."/>
            <person name="Ramirez L."/>
            <person name="Alfaro M."/>
            <person name="Sun H."/>
            <person name="Tritt A."/>
            <person name="Yoshinaga Y."/>
            <person name="Zwiers L.-H."/>
            <person name="Turgeon B."/>
            <person name="Goodwin S."/>
            <person name="Spatafora J."/>
            <person name="Crous P."/>
            <person name="Grigoriev I."/>
        </authorList>
    </citation>
    <scope>NUCLEOTIDE SEQUENCE</scope>
    <source>
        <strain evidence="10">CBS 627.86</strain>
    </source>
</reference>
<dbReference type="Pfam" id="PF00067">
    <property type="entry name" value="p450"/>
    <property type="match status" value="1"/>
</dbReference>
<evidence type="ECO:0000256" key="1">
    <source>
        <dbReference type="ARBA" id="ARBA00001971"/>
    </source>
</evidence>
<dbReference type="Gene3D" id="1.10.630.10">
    <property type="entry name" value="Cytochrome P450"/>
    <property type="match status" value="1"/>
</dbReference>
<dbReference type="GO" id="GO:0005506">
    <property type="term" value="F:iron ion binding"/>
    <property type="evidence" value="ECO:0007669"/>
    <property type="project" value="InterPro"/>
</dbReference>
<comment type="similarity">
    <text evidence="2 8">Belongs to the cytochrome P450 family.</text>
</comment>
<sequence>MDAFLSILSRPSAGLIGVFTCLYFILGAIYRLYLCPVAHVPGPRLAALSFWYELYYDVVRKGRYGFRIQELHKQYGPVIRINPYEIHCIDPEFYDEVYVGNLVAGERRRTEKWEWSARMFGTTMAAVGTTSHELHRLRRAGLNPFFSKRSIAELEPVVQNVVDKACLQLERRGREGIGRGEQAGGVNLRDFFAAFSADLIGEVAFGEGYGLVDKEDFEPGWQKLMMDLSRSTHLMKQFPWAYQILTRIPERLVALVHPLTKKLFDIRHDTRTKIDETRRATDIESQGVARSKRVDYPHPTVLQSLLTNPHLPAHELKTPRLEDEAFTLLGAGTITTAHTLTAIVCHILANPFIQHRLESSLSMLFAHESNGPIESTLAGLESLQYLNAVVQEGLRLSFGVSHRLSRVNPDAPLHYHRNYAGKDYDFAIPAGTPVSMTQMFVHLDPNIYETPHSFKPERWLSTPNDTEQRRKELRKMKHYLVPFSRGTRMCVGMHLAYAELYLMVGALFRDGGVGRRMRLWKTDESDVECVHDFFNPSPRLDSKGVRVQIIDQADS</sequence>
<dbReference type="CDD" id="cd11062">
    <property type="entry name" value="CYP58-like"/>
    <property type="match status" value="1"/>
</dbReference>
<dbReference type="OrthoDB" id="3945418at2759"/>
<keyword evidence="9" id="KW-1133">Transmembrane helix</keyword>
<proteinExistence type="inferred from homology"/>
<keyword evidence="7 8" id="KW-0349">Heme</keyword>
<dbReference type="InterPro" id="IPR002401">
    <property type="entry name" value="Cyt_P450_E_grp-I"/>
</dbReference>
<keyword evidence="3 7" id="KW-0479">Metal-binding</keyword>
<evidence type="ECO:0000256" key="9">
    <source>
        <dbReference type="SAM" id="Phobius"/>
    </source>
</evidence>
<evidence type="ECO:0000256" key="8">
    <source>
        <dbReference type="RuleBase" id="RU000461"/>
    </source>
</evidence>
<dbReference type="InterPro" id="IPR017972">
    <property type="entry name" value="Cyt_P450_CS"/>
</dbReference>
<keyword evidence="5 7" id="KW-0408">Iron</keyword>
<keyword evidence="9" id="KW-0812">Transmembrane</keyword>
<keyword evidence="4 8" id="KW-0560">Oxidoreductase</keyword>
<dbReference type="AlphaFoldDB" id="A0A6A5Z4M7"/>
<dbReference type="PANTHER" id="PTHR24305">
    <property type="entry name" value="CYTOCHROME P450"/>
    <property type="match status" value="1"/>
</dbReference>
<dbReference type="SUPFAM" id="SSF48264">
    <property type="entry name" value="Cytochrome P450"/>
    <property type="match status" value="1"/>
</dbReference>
<feature type="binding site" description="axial binding residue" evidence="7">
    <location>
        <position position="490"/>
    </location>
    <ligand>
        <name>heme</name>
        <dbReference type="ChEBI" id="CHEBI:30413"/>
    </ligand>
    <ligandPart>
        <name>Fe</name>
        <dbReference type="ChEBI" id="CHEBI:18248"/>
    </ligandPart>
</feature>